<name>A0ABN8U2H5_9BACL</name>
<evidence type="ECO:0000313" key="3">
    <source>
        <dbReference type="Proteomes" id="UP001154322"/>
    </source>
</evidence>
<keyword evidence="1" id="KW-0812">Transmembrane</keyword>
<keyword evidence="1" id="KW-0472">Membrane</keyword>
<evidence type="ECO:0000256" key="1">
    <source>
        <dbReference type="SAM" id="Phobius"/>
    </source>
</evidence>
<protein>
    <submittedName>
        <fullName evidence="2">Uncharacterized protein</fullName>
    </submittedName>
</protein>
<organism evidence="2 3">
    <name type="scientific">Paenibacillus melissococcoides</name>
    <dbReference type="NCBI Taxonomy" id="2912268"/>
    <lineage>
        <taxon>Bacteria</taxon>
        <taxon>Bacillati</taxon>
        <taxon>Bacillota</taxon>
        <taxon>Bacilli</taxon>
        <taxon>Bacillales</taxon>
        <taxon>Paenibacillaceae</taxon>
        <taxon>Paenibacillus</taxon>
    </lineage>
</organism>
<sequence>MNSIMVTIIVSVIFFILTIWLCLFVTKKAYSRRWEEETTFLDTDQAREEEQGGGAVAKP</sequence>
<dbReference type="RefSeq" id="WP_133380499.1">
    <property type="nucleotide sequence ID" value="NZ_AP031286.1"/>
</dbReference>
<dbReference type="Proteomes" id="UP001154322">
    <property type="component" value="Unassembled WGS sequence"/>
</dbReference>
<accession>A0ABN8U2H5</accession>
<dbReference type="EMBL" id="CALYLO010000003">
    <property type="protein sequence ID" value="CAH8245276.1"/>
    <property type="molecule type" value="Genomic_DNA"/>
</dbReference>
<gene>
    <name evidence="2" type="ORF">WJ0W_002511</name>
</gene>
<comment type="caution">
    <text evidence="2">The sequence shown here is derived from an EMBL/GenBank/DDBJ whole genome shotgun (WGS) entry which is preliminary data.</text>
</comment>
<proteinExistence type="predicted"/>
<keyword evidence="3" id="KW-1185">Reference proteome</keyword>
<feature type="transmembrane region" description="Helical" evidence="1">
    <location>
        <begin position="6"/>
        <end position="25"/>
    </location>
</feature>
<reference evidence="2" key="1">
    <citation type="submission" date="2022-06" db="EMBL/GenBank/DDBJ databases">
        <authorList>
            <person name="Dietemann V."/>
            <person name="Ory F."/>
            <person name="Dainat B."/>
            <person name="Oberhansli S."/>
        </authorList>
    </citation>
    <scope>NUCLEOTIDE SEQUENCE</scope>
    <source>
        <strain evidence="2">Ena-SAMPLE-TAB-26-04-2022-14:26:32:270-5432</strain>
    </source>
</reference>
<evidence type="ECO:0000313" key="2">
    <source>
        <dbReference type="EMBL" id="CAH8245276.1"/>
    </source>
</evidence>
<keyword evidence="1" id="KW-1133">Transmembrane helix</keyword>